<evidence type="ECO:0000313" key="2">
    <source>
        <dbReference type="Proteomes" id="UP001642260"/>
    </source>
</evidence>
<dbReference type="Proteomes" id="UP001642260">
    <property type="component" value="Unassembled WGS sequence"/>
</dbReference>
<keyword evidence="2" id="KW-1185">Reference proteome</keyword>
<organism evidence="1 2">
    <name type="scientific">Eruca vesicaria subsp. sativa</name>
    <name type="common">Garden rocket</name>
    <name type="synonym">Eruca sativa</name>
    <dbReference type="NCBI Taxonomy" id="29727"/>
    <lineage>
        <taxon>Eukaryota</taxon>
        <taxon>Viridiplantae</taxon>
        <taxon>Streptophyta</taxon>
        <taxon>Embryophyta</taxon>
        <taxon>Tracheophyta</taxon>
        <taxon>Spermatophyta</taxon>
        <taxon>Magnoliopsida</taxon>
        <taxon>eudicotyledons</taxon>
        <taxon>Gunneridae</taxon>
        <taxon>Pentapetalae</taxon>
        <taxon>rosids</taxon>
        <taxon>malvids</taxon>
        <taxon>Brassicales</taxon>
        <taxon>Brassicaceae</taxon>
        <taxon>Brassiceae</taxon>
        <taxon>Eruca</taxon>
    </lineage>
</organism>
<reference evidence="1 2" key="1">
    <citation type="submission" date="2022-03" db="EMBL/GenBank/DDBJ databases">
        <authorList>
            <person name="Macdonald S."/>
            <person name="Ahmed S."/>
            <person name="Newling K."/>
        </authorList>
    </citation>
    <scope>NUCLEOTIDE SEQUENCE [LARGE SCALE GENOMIC DNA]</scope>
</reference>
<sequence length="270" mass="30001">MSLCKRKKEDESVSADDDDDVCLISKAPEVISVDIPQRKGKEQECSRNWEATTSTGLVSYQDCNLSVEPRETCKRTKYDEEEEGVAAHASYGIISKTPERSRESYKRTRFKNSSTNKIRENLMERDKTDESTGLSLVCVPPGMKECDEEPVVVTTGTASKRTSGVVDIGVNKFAYFFQVALPGVSKDSGEFSCEIKSDGKVILEGSTTTGCKMIKRHSRVFKMNIQKLCPPGPFKLSFSLPGPVDPRLFSPNFRSDGIFEAIVIRQVNSI</sequence>
<comment type="caution">
    <text evidence="1">The sequence shown here is derived from an EMBL/GenBank/DDBJ whole genome shotgun (WGS) entry which is preliminary data.</text>
</comment>
<protein>
    <recommendedName>
        <fullName evidence="3">SHSP domain-containing protein</fullName>
    </recommendedName>
</protein>
<dbReference type="EMBL" id="CAKOAT010866265">
    <property type="protein sequence ID" value="CAH8389966.1"/>
    <property type="molecule type" value="Genomic_DNA"/>
</dbReference>
<evidence type="ECO:0008006" key="3">
    <source>
        <dbReference type="Google" id="ProtNLM"/>
    </source>
</evidence>
<dbReference type="PANTHER" id="PTHR34661:SF1">
    <property type="entry name" value="INCREASED DNA METHYLATION 3"/>
    <property type="match status" value="1"/>
</dbReference>
<dbReference type="InterPro" id="IPR039321">
    <property type="entry name" value="IDM2/3-like"/>
</dbReference>
<name>A0ABC8M2C4_ERUVS</name>
<accession>A0ABC8M2C4</accession>
<dbReference type="PANTHER" id="PTHR34661">
    <property type="entry name" value="INCREASED DNA METHYLATION 3"/>
    <property type="match status" value="1"/>
</dbReference>
<dbReference type="AlphaFoldDB" id="A0ABC8M2C4"/>
<dbReference type="CDD" id="cd06464">
    <property type="entry name" value="ACD_sHsps-like"/>
    <property type="match status" value="1"/>
</dbReference>
<dbReference type="FunFam" id="2.60.40.790:FF:000049">
    <property type="entry name" value="Increased DNA methylation 3"/>
    <property type="match status" value="1"/>
</dbReference>
<gene>
    <name evidence="1" type="ORF">ERUC_LOCUS42449</name>
</gene>
<dbReference type="Gene3D" id="2.60.40.790">
    <property type="match status" value="1"/>
</dbReference>
<evidence type="ECO:0000313" key="1">
    <source>
        <dbReference type="EMBL" id="CAH8389966.1"/>
    </source>
</evidence>
<dbReference type="InterPro" id="IPR008978">
    <property type="entry name" value="HSP20-like_chaperone"/>
</dbReference>
<proteinExistence type="predicted"/>